<keyword evidence="3" id="KW-1185">Reference proteome</keyword>
<sequence length="140" mass="15990">MSETNLRSSACASGYNKKNLINSTEKNLMDQKNNESNHNFEDKVRESDAEITDTEAKDTEENNKEDNFGNNDDIKEVDPDNNMDIEQLVGYVDEIEACHMAGKNLLFKFILNNNNGRRLQIIAWEGEAERTEPDIAVYKV</sequence>
<dbReference type="EMBL" id="JAHXZJ010000374">
    <property type="protein sequence ID" value="KAH0561266.1"/>
    <property type="molecule type" value="Genomic_DNA"/>
</dbReference>
<feature type="region of interest" description="Disordered" evidence="1">
    <location>
        <begin position="28"/>
        <end position="81"/>
    </location>
</feature>
<feature type="compositionally biased region" description="Basic and acidic residues" evidence="1">
    <location>
        <begin position="28"/>
        <end position="78"/>
    </location>
</feature>
<dbReference type="Proteomes" id="UP000826195">
    <property type="component" value="Unassembled WGS sequence"/>
</dbReference>
<accession>A0AAV7J1V7</accession>
<organism evidence="2 3">
    <name type="scientific">Cotesia glomerata</name>
    <name type="common">Lepidopteran parasitic wasp</name>
    <name type="synonym">Apanteles glomeratus</name>
    <dbReference type="NCBI Taxonomy" id="32391"/>
    <lineage>
        <taxon>Eukaryota</taxon>
        <taxon>Metazoa</taxon>
        <taxon>Ecdysozoa</taxon>
        <taxon>Arthropoda</taxon>
        <taxon>Hexapoda</taxon>
        <taxon>Insecta</taxon>
        <taxon>Pterygota</taxon>
        <taxon>Neoptera</taxon>
        <taxon>Endopterygota</taxon>
        <taxon>Hymenoptera</taxon>
        <taxon>Apocrita</taxon>
        <taxon>Ichneumonoidea</taxon>
        <taxon>Braconidae</taxon>
        <taxon>Microgastrinae</taxon>
        <taxon>Cotesia</taxon>
    </lineage>
</organism>
<gene>
    <name evidence="2" type="ORF">KQX54_015615</name>
</gene>
<evidence type="ECO:0000256" key="1">
    <source>
        <dbReference type="SAM" id="MobiDB-lite"/>
    </source>
</evidence>
<evidence type="ECO:0000313" key="2">
    <source>
        <dbReference type="EMBL" id="KAH0561266.1"/>
    </source>
</evidence>
<reference evidence="2 3" key="1">
    <citation type="journal article" date="2021" name="J. Hered.">
        <title>A chromosome-level genome assembly of the parasitoid wasp, Cotesia glomerata (Hymenoptera: Braconidae).</title>
        <authorList>
            <person name="Pinto B.J."/>
            <person name="Weis J.J."/>
            <person name="Gamble T."/>
            <person name="Ode P.J."/>
            <person name="Paul R."/>
            <person name="Zaspel J.M."/>
        </authorList>
    </citation>
    <scope>NUCLEOTIDE SEQUENCE [LARGE SCALE GENOMIC DNA]</scope>
    <source>
        <strain evidence="2">CgM1</strain>
    </source>
</reference>
<comment type="caution">
    <text evidence="2">The sequence shown here is derived from an EMBL/GenBank/DDBJ whole genome shotgun (WGS) entry which is preliminary data.</text>
</comment>
<proteinExistence type="predicted"/>
<dbReference type="AlphaFoldDB" id="A0AAV7J1V7"/>
<protein>
    <submittedName>
        <fullName evidence="2">Uncharacterized protein</fullName>
    </submittedName>
</protein>
<name>A0AAV7J1V7_COTGL</name>
<evidence type="ECO:0000313" key="3">
    <source>
        <dbReference type="Proteomes" id="UP000826195"/>
    </source>
</evidence>